<dbReference type="InterPro" id="IPR015797">
    <property type="entry name" value="NUDIX_hydrolase-like_dom_sf"/>
</dbReference>
<dbReference type="PANTHER" id="PTHR43222:SF11">
    <property type="entry name" value="PHOSPHATASE NUDJ"/>
    <property type="match status" value="1"/>
</dbReference>
<evidence type="ECO:0000313" key="2">
    <source>
        <dbReference type="EMBL" id="AKJ95078.1"/>
    </source>
</evidence>
<dbReference type="RefSeq" id="WP_047251161.1">
    <property type="nucleotide sequence ID" value="NZ_CP011367.1"/>
</dbReference>
<dbReference type="PATRIC" id="fig|106634.4.peg.1385"/>
<dbReference type="SUPFAM" id="SSF55811">
    <property type="entry name" value="Nudix"/>
    <property type="match status" value="1"/>
</dbReference>
<dbReference type="PROSITE" id="PS51462">
    <property type="entry name" value="NUDIX"/>
    <property type="match status" value="1"/>
</dbReference>
<dbReference type="PANTHER" id="PTHR43222">
    <property type="entry name" value="NUDIX HYDROLASE 23"/>
    <property type="match status" value="1"/>
</dbReference>
<keyword evidence="3" id="KW-1185">Reference proteome</keyword>
<reference evidence="2 3" key="1">
    <citation type="submission" date="2015-04" db="EMBL/GenBank/DDBJ databases">
        <title>Complete Sequence for the Genome of the Thioalkalivibrio versutus D301.</title>
        <authorList>
            <person name="Mu T."/>
            <person name="Zhou J."/>
            <person name="Xu X."/>
        </authorList>
    </citation>
    <scope>NUCLEOTIDE SEQUENCE [LARGE SCALE GENOMIC DNA]</scope>
    <source>
        <strain evidence="2 3">D301</strain>
    </source>
</reference>
<dbReference type="STRING" id="106634.TVD_06760"/>
<sequence>MTDRLPCHITVAAVIEREGRFLFVEETDAGRRVLNQPAGHLDAGEDLMEAVIREVREETCLEFVPEAALGCDLLQVASGAVILRVTFCGPVTPVQSPAPRDPAIHALHWLMPEQAEGEWPLRSPLVMRSIRRYQDGLRLPLAAVGDLVRAPGA</sequence>
<dbReference type="AlphaFoldDB" id="A0A0G3G1H2"/>
<feature type="domain" description="Nudix hydrolase" evidence="1">
    <location>
        <begin position="6"/>
        <end position="138"/>
    </location>
</feature>
<gene>
    <name evidence="2" type="ORF">TVD_06760</name>
</gene>
<evidence type="ECO:0000313" key="3">
    <source>
        <dbReference type="Proteomes" id="UP000064201"/>
    </source>
</evidence>
<dbReference type="GO" id="GO:0016787">
    <property type="term" value="F:hydrolase activity"/>
    <property type="evidence" value="ECO:0007669"/>
    <property type="project" value="UniProtKB-KW"/>
</dbReference>
<dbReference type="Gene3D" id="3.90.79.10">
    <property type="entry name" value="Nucleoside Triphosphate Pyrophosphohydrolase"/>
    <property type="match status" value="1"/>
</dbReference>
<name>A0A0G3G1H2_9GAMM</name>
<organism evidence="2 3">
    <name type="scientific">Thioalkalivibrio versutus</name>
    <dbReference type="NCBI Taxonomy" id="106634"/>
    <lineage>
        <taxon>Bacteria</taxon>
        <taxon>Pseudomonadati</taxon>
        <taxon>Pseudomonadota</taxon>
        <taxon>Gammaproteobacteria</taxon>
        <taxon>Chromatiales</taxon>
        <taxon>Ectothiorhodospiraceae</taxon>
        <taxon>Thioalkalivibrio</taxon>
    </lineage>
</organism>
<keyword evidence="2" id="KW-0378">Hydrolase</keyword>
<dbReference type="InterPro" id="IPR000086">
    <property type="entry name" value="NUDIX_hydrolase_dom"/>
</dbReference>
<dbReference type="KEGG" id="tvr:TVD_06760"/>
<dbReference type="OrthoDB" id="8594221at2"/>
<dbReference type="Proteomes" id="UP000064201">
    <property type="component" value="Chromosome"/>
</dbReference>
<proteinExistence type="predicted"/>
<dbReference type="EMBL" id="CP011367">
    <property type="protein sequence ID" value="AKJ95078.1"/>
    <property type="molecule type" value="Genomic_DNA"/>
</dbReference>
<protein>
    <submittedName>
        <fullName evidence="2">NUDIX hydrolase</fullName>
    </submittedName>
</protein>
<dbReference type="Pfam" id="PF00293">
    <property type="entry name" value="NUDIX"/>
    <property type="match status" value="1"/>
</dbReference>
<evidence type="ECO:0000259" key="1">
    <source>
        <dbReference type="PROSITE" id="PS51462"/>
    </source>
</evidence>
<accession>A0A0G3G1H2</accession>